<name>A0ABQ2FVB4_9ACTN</name>
<dbReference type="Gene3D" id="2.120.10.30">
    <property type="entry name" value="TolB, C-terminal domain"/>
    <property type="match status" value="2"/>
</dbReference>
<evidence type="ECO:0000256" key="1">
    <source>
        <dbReference type="ARBA" id="ARBA00022801"/>
    </source>
</evidence>
<dbReference type="Pfam" id="PF00326">
    <property type="entry name" value="Peptidase_S9"/>
    <property type="match status" value="1"/>
</dbReference>
<dbReference type="Pfam" id="PF07676">
    <property type="entry name" value="PD40"/>
    <property type="match status" value="2"/>
</dbReference>
<dbReference type="InterPro" id="IPR029058">
    <property type="entry name" value="AB_hydrolase_fold"/>
</dbReference>
<keyword evidence="2" id="KW-0720">Serine protease</keyword>
<dbReference type="SUPFAM" id="SSF53474">
    <property type="entry name" value="alpha/beta-Hydrolases"/>
    <property type="match status" value="1"/>
</dbReference>
<organism evidence="4 5">
    <name type="scientific">Modestobacter marinus</name>
    <dbReference type="NCBI Taxonomy" id="477641"/>
    <lineage>
        <taxon>Bacteria</taxon>
        <taxon>Bacillati</taxon>
        <taxon>Actinomycetota</taxon>
        <taxon>Actinomycetes</taxon>
        <taxon>Geodermatophilales</taxon>
        <taxon>Geodermatophilaceae</taxon>
        <taxon>Modestobacter</taxon>
    </lineage>
</organism>
<proteinExistence type="predicted"/>
<dbReference type="SUPFAM" id="SSF82171">
    <property type="entry name" value="DPP6 N-terminal domain-like"/>
    <property type="match status" value="1"/>
</dbReference>
<reference evidence="5" key="1">
    <citation type="journal article" date="2019" name="Int. J. Syst. Evol. Microbiol.">
        <title>The Global Catalogue of Microorganisms (GCM) 10K type strain sequencing project: providing services to taxonomists for standard genome sequencing and annotation.</title>
        <authorList>
            <consortium name="The Broad Institute Genomics Platform"/>
            <consortium name="The Broad Institute Genome Sequencing Center for Infectious Disease"/>
            <person name="Wu L."/>
            <person name="Ma J."/>
        </authorList>
    </citation>
    <scope>NUCLEOTIDE SEQUENCE [LARGE SCALE GENOMIC DNA]</scope>
    <source>
        <strain evidence="5">CGMCC 4.5581</strain>
    </source>
</reference>
<evidence type="ECO:0000256" key="2">
    <source>
        <dbReference type="ARBA" id="ARBA00022825"/>
    </source>
</evidence>
<dbReference type="GO" id="GO:0004177">
    <property type="term" value="F:aminopeptidase activity"/>
    <property type="evidence" value="ECO:0007669"/>
    <property type="project" value="UniProtKB-KW"/>
</dbReference>
<protein>
    <submittedName>
        <fullName evidence="4">Dipeptidyl aminopeptidase</fullName>
    </submittedName>
</protein>
<gene>
    <name evidence="4" type="ORF">GCM10011589_11960</name>
</gene>
<keyword evidence="5" id="KW-1185">Reference proteome</keyword>
<keyword evidence="4" id="KW-0645">Protease</keyword>
<dbReference type="PANTHER" id="PTHR42776:SF27">
    <property type="entry name" value="DIPEPTIDYL PEPTIDASE FAMILY MEMBER 6"/>
    <property type="match status" value="1"/>
</dbReference>
<dbReference type="EMBL" id="BMMI01000002">
    <property type="protein sequence ID" value="GGL57508.1"/>
    <property type="molecule type" value="Genomic_DNA"/>
</dbReference>
<dbReference type="InterPro" id="IPR011659">
    <property type="entry name" value="WD40"/>
</dbReference>
<evidence type="ECO:0000313" key="5">
    <source>
        <dbReference type="Proteomes" id="UP000648663"/>
    </source>
</evidence>
<dbReference type="Gene3D" id="3.40.50.1820">
    <property type="entry name" value="alpha/beta hydrolase"/>
    <property type="match status" value="1"/>
</dbReference>
<evidence type="ECO:0000313" key="4">
    <source>
        <dbReference type="EMBL" id="GGL57508.1"/>
    </source>
</evidence>
<evidence type="ECO:0000259" key="3">
    <source>
        <dbReference type="Pfam" id="PF00326"/>
    </source>
</evidence>
<keyword evidence="1" id="KW-0378">Hydrolase</keyword>
<dbReference type="PANTHER" id="PTHR42776">
    <property type="entry name" value="SERINE PEPTIDASE S9 FAMILY MEMBER"/>
    <property type="match status" value="1"/>
</dbReference>
<sequence length="686" mass="73116">MPGMRPTDLSLLRVPGVPTVSPDGATAVVAVSRLDLDADEYRSQLWTVPTDGSAPARPLTHGHHDSAPVFSPDGRWLAYLSAEPKGKPQLHVLAVDGGTARRLTDHHLGAGTPVWSPDSRRLAYTARVPEQGRYGTDEDVSPGAEPPRLITTLKYRADDLGFTNDRRSHVFVVDLPDDAADTAEERPTPFQVTGGDVDDTDVAWRPDGAELAFVSARHEGADTDLVSDVYVVRPDGGGLRRVTDSRATCAHPAYDPDDPAGSTIYLSAIPDLGPTGRDFVGRNTTLAQVSAAGGPVVPLLDPEEHDRGDETPATVVAGGAAHIGIQRRGAVELLRVPLDGGEPETLVDGSYTVRGFAVGGGVVVATVAHDRSAGELIAVTPGRRRLITGFGAPLQATGRLHRMRETTATAPDGYPVHGWVTTPPGPGPHPVLLTVHGGPFSQYGWTLFDETQAYVEAGYAVLMCNPRGSSGYGQAHGRVIKEHMGELDADDVLAFLDAALADPGLDATRVGLMGGSYGGFMTTLLLGRTDRFVAGISERGFNDPVSFVGSSDIGFFFPDEYVGTDPERVAAQSPMASAHRITTPTMVIHSEEDWRCPLEQGTRLYVELKRRGVPTELLLFPGEGHELSRSGRPKHRQARLEHVLRWWGRWLPTSRNSSAVAQLPAGAAASGSAVGEPLTVEATRLS</sequence>
<comment type="caution">
    <text evidence="4">The sequence shown here is derived from an EMBL/GenBank/DDBJ whole genome shotgun (WGS) entry which is preliminary data.</text>
</comment>
<feature type="domain" description="Peptidase S9 prolyl oligopeptidase catalytic" evidence="3">
    <location>
        <begin position="448"/>
        <end position="651"/>
    </location>
</feature>
<dbReference type="InterPro" id="IPR001375">
    <property type="entry name" value="Peptidase_S9_cat"/>
</dbReference>
<dbReference type="InterPro" id="IPR011042">
    <property type="entry name" value="6-blade_b-propeller_TolB-like"/>
</dbReference>
<dbReference type="Proteomes" id="UP000648663">
    <property type="component" value="Unassembled WGS sequence"/>
</dbReference>
<keyword evidence="4" id="KW-0031">Aminopeptidase</keyword>
<accession>A0ABQ2FVB4</accession>